<name>T1GH85_MEGSC</name>
<dbReference type="EMBL" id="CAQQ02188446">
    <property type="status" value="NOT_ANNOTATED_CDS"/>
    <property type="molecule type" value="Genomic_DNA"/>
</dbReference>
<proteinExistence type="predicted"/>
<reference evidence="1" key="2">
    <citation type="submission" date="2015-06" db="UniProtKB">
        <authorList>
            <consortium name="EnsemblMetazoa"/>
        </authorList>
    </citation>
    <scope>IDENTIFICATION</scope>
</reference>
<organism evidence="1 2">
    <name type="scientific">Megaselia scalaris</name>
    <name type="common">Humpbacked fly</name>
    <name type="synonym">Phora scalaris</name>
    <dbReference type="NCBI Taxonomy" id="36166"/>
    <lineage>
        <taxon>Eukaryota</taxon>
        <taxon>Metazoa</taxon>
        <taxon>Ecdysozoa</taxon>
        <taxon>Arthropoda</taxon>
        <taxon>Hexapoda</taxon>
        <taxon>Insecta</taxon>
        <taxon>Pterygota</taxon>
        <taxon>Neoptera</taxon>
        <taxon>Endopterygota</taxon>
        <taxon>Diptera</taxon>
        <taxon>Brachycera</taxon>
        <taxon>Muscomorpha</taxon>
        <taxon>Platypezoidea</taxon>
        <taxon>Phoridae</taxon>
        <taxon>Megaseliini</taxon>
        <taxon>Megaselia</taxon>
    </lineage>
</organism>
<keyword evidence="2" id="KW-1185">Reference proteome</keyword>
<evidence type="ECO:0000313" key="2">
    <source>
        <dbReference type="Proteomes" id="UP000015102"/>
    </source>
</evidence>
<protein>
    <submittedName>
        <fullName evidence="1">Uncharacterized protein</fullName>
    </submittedName>
</protein>
<dbReference type="EMBL" id="CAQQ02188447">
    <property type="status" value="NOT_ANNOTATED_CDS"/>
    <property type="molecule type" value="Genomic_DNA"/>
</dbReference>
<evidence type="ECO:0000313" key="1">
    <source>
        <dbReference type="EnsemblMetazoa" id="MESCA002775-PA"/>
    </source>
</evidence>
<dbReference type="HOGENOM" id="CLU_2929419_0_0_1"/>
<accession>T1GH85</accession>
<dbReference type="AlphaFoldDB" id="T1GH85"/>
<sequence length="61" mass="7226">AKPSEERELSDPPLTNLRKLHWKVHLLQSRQHKRKPLGQLFVVNITKEVLGKLKTRKMEMI</sequence>
<reference evidence="2" key="1">
    <citation type="submission" date="2013-02" db="EMBL/GenBank/DDBJ databases">
        <authorList>
            <person name="Hughes D."/>
        </authorList>
    </citation>
    <scope>NUCLEOTIDE SEQUENCE</scope>
    <source>
        <strain>Durham</strain>
        <strain evidence="2">NC isolate 2 -- Noor lab</strain>
    </source>
</reference>
<dbReference type="Proteomes" id="UP000015102">
    <property type="component" value="Unassembled WGS sequence"/>
</dbReference>
<dbReference type="EMBL" id="CAQQ02188448">
    <property type="status" value="NOT_ANNOTATED_CDS"/>
    <property type="molecule type" value="Genomic_DNA"/>
</dbReference>
<dbReference type="EnsemblMetazoa" id="MESCA002775-RA">
    <property type="protein sequence ID" value="MESCA002775-PA"/>
    <property type="gene ID" value="MESCA002775"/>
</dbReference>